<evidence type="ECO:0000256" key="1">
    <source>
        <dbReference type="SAM" id="MobiDB-lite"/>
    </source>
</evidence>
<name>A0A0G4N516_VERLO</name>
<dbReference type="EMBL" id="CVQH01026971">
    <property type="protein sequence ID" value="CRK41444.1"/>
    <property type="molecule type" value="Genomic_DNA"/>
</dbReference>
<evidence type="ECO:0000313" key="2">
    <source>
        <dbReference type="EMBL" id="CRK41444.1"/>
    </source>
</evidence>
<dbReference type="Proteomes" id="UP000044602">
    <property type="component" value="Unassembled WGS sequence"/>
</dbReference>
<proteinExistence type="predicted"/>
<feature type="region of interest" description="Disordered" evidence="1">
    <location>
        <begin position="39"/>
        <end position="59"/>
    </location>
</feature>
<dbReference type="AlphaFoldDB" id="A0A0G4N516"/>
<feature type="region of interest" description="Disordered" evidence="1">
    <location>
        <begin position="1"/>
        <end position="22"/>
    </location>
</feature>
<evidence type="ECO:0000313" key="3">
    <source>
        <dbReference type="Proteomes" id="UP000044602"/>
    </source>
</evidence>
<accession>A0A0G4N516</accession>
<sequence length="97" mass="10330">MAKCAIARDPSRSSDGPTNVKGGTGWLGVVANWTEPTAAAAASPNNRDAMTMKTDATPGSNHFSPIRLCISHYRRSTRAKSPASTPRYLRGITLSLQ</sequence>
<keyword evidence="3" id="KW-1185">Reference proteome</keyword>
<protein>
    <submittedName>
        <fullName evidence="2">Uncharacterized protein</fullName>
    </submittedName>
</protein>
<reference evidence="2 3" key="1">
    <citation type="submission" date="2015-05" db="EMBL/GenBank/DDBJ databases">
        <authorList>
            <person name="Wang D.B."/>
            <person name="Wang M."/>
        </authorList>
    </citation>
    <scope>NUCLEOTIDE SEQUENCE [LARGE SCALE GENOMIC DNA]</scope>
    <source>
        <strain evidence="2">VL1</strain>
    </source>
</reference>
<gene>
    <name evidence="2" type="ORF">BN1708_001788</name>
</gene>
<organism evidence="2 3">
    <name type="scientific">Verticillium longisporum</name>
    <name type="common">Verticillium dahliae var. longisporum</name>
    <dbReference type="NCBI Taxonomy" id="100787"/>
    <lineage>
        <taxon>Eukaryota</taxon>
        <taxon>Fungi</taxon>
        <taxon>Dikarya</taxon>
        <taxon>Ascomycota</taxon>
        <taxon>Pezizomycotina</taxon>
        <taxon>Sordariomycetes</taxon>
        <taxon>Hypocreomycetidae</taxon>
        <taxon>Glomerellales</taxon>
        <taxon>Plectosphaerellaceae</taxon>
        <taxon>Verticillium</taxon>
    </lineage>
</organism>